<organism evidence="1 2">
    <name type="scientific">Thelohanellus kitauei</name>
    <name type="common">Myxosporean</name>
    <dbReference type="NCBI Taxonomy" id="669202"/>
    <lineage>
        <taxon>Eukaryota</taxon>
        <taxon>Metazoa</taxon>
        <taxon>Cnidaria</taxon>
        <taxon>Myxozoa</taxon>
        <taxon>Myxosporea</taxon>
        <taxon>Bivalvulida</taxon>
        <taxon>Platysporina</taxon>
        <taxon>Myxobolidae</taxon>
        <taxon>Thelohanellus</taxon>
    </lineage>
</organism>
<sequence>MTDFHGDRRNRCQVEDASRNAKAQISDGTEEELWHAFEGLSDPELACVKDVETEIILQENFKLLFCISWPVVFALKENVEKQLEEGINKGVWFQVQLRDSGIPIGPVNKGKTGKSTNKYKNHQNIFEATAKDPLISSVMQILRNGWEEKVIKILYLGHLCVEKMTSLARCAIFWHEIDGHIESLCRKSIRRDIYMKDLPNLENHP</sequence>
<reference evidence="1 2" key="1">
    <citation type="journal article" date="2014" name="Genome Biol. Evol.">
        <title>The genome of the myxosporean Thelohanellus kitauei shows adaptations to nutrient acquisition within its fish host.</title>
        <authorList>
            <person name="Yang Y."/>
            <person name="Xiong J."/>
            <person name="Zhou Z."/>
            <person name="Huo F."/>
            <person name="Miao W."/>
            <person name="Ran C."/>
            <person name="Liu Y."/>
            <person name="Zhang J."/>
            <person name="Feng J."/>
            <person name="Wang M."/>
            <person name="Wang M."/>
            <person name="Wang L."/>
            <person name="Yao B."/>
        </authorList>
    </citation>
    <scope>NUCLEOTIDE SEQUENCE [LARGE SCALE GENOMIC DNA]</scope>
    <source>
        <strain evidence="1">Wuqing</strain>
    </source>
</reference>
<comment type="caution">
    <text evidence="1">The sequence shown here is derived from an EMBL/GenBank/DDBJ whole genome shotgun (WGS) entry which is preliminary data.</text>
</comment>
<evidence type="ECO:0000313" key="1">
    <source>
        <dbReference type="EMBL" id="KII72559.1"/>
    </source>
</evidence>
<protein>
    <submittedName>
        <fullName evidence="1">Uncharacterized protein</fullName>
    </submittedName>
</protein>
<keyword evidence="2" id="KW-1185">Reference proteome</keyword>
<proteinExistence type="predicted"/>
<dbReference type="OrthoDB" id="10058156at2759"/>
<gene>
    <name evidence="1" type="ORF">RF11_15637</name>
</gene>
<dbReference type="EMBL" id="JWZT01001164">
    <property type="protein sequence ID" value="KII72559.1"/>
    <property type="molecule type" value="Genomic_DNA"/>
</dbReference>
<name>A0A0C2J3Y9_THEKT</name>
<dbReference type="AlphaFoldDB" id="A0A0C2J3Y9"/>
<accession>A0A0C2J3Y9</accession>
<evidence type="ECO:0000313" key="2">
    <source>
        <dbReference type="Proteomes" id="UP000031668"/>
    </source>
</evidence>
<dbReference type="Proteomes" id="UP000031668">
    <property type="component" value="Unassembled WGS sequence"/>
</dbReference>